<gene>
    <name evidence="1" type="ORF">GBAR_LOCUS19299</name>
</gene>
<accession>A0AA35WZD1</accession>
<comment type="caution">
    <text evidence="1">The sequence shown here is derived from an EMBL/GenBank/DDBJ whole genome shotgun (WGS) entry which is preliminary data.</text>
</comment>
<evidence type="ECO:0000313" key="1">
    <source>
        <dbReference type="EMBL" id="CAI8034241.1"/>
    </source>
</evidence>
<name>A0AA35WZD1_GEOBA</name>
<dbReference type="EMBL" id="CASHTH010002720">
    <property type="protein sequence ID" value="CAI8034241.1"/>
    <property type="molecule type" value="Genomic_DNA"/>
</dbReference>
<dbReference type="Proteomes" id="UP001174909">
    <property type="component" value="Unassembled WGS sequence"/>
</dbReference>
<keyword evidence="2" id="KW-1185">Reference proteome</keyword>
<evidence type="ECO:0000313" key="2">
    <source>
        <dbReference type="Proteomes" id="UP001174909"/>
    </source>
</evidence>
<organism evidence="1 2">
    <name type="scientific">Geodia barretti</name>
    <name type="common">Barrett's horny sponge</name>
    <dbReference type="NCBI Taxonomy" id="519541"/>
    <lineage>
        <taxon>Eukaryota</taxon>
        <taxon>Metazoa</taxon>
        <taxon>Porifera</taxon>
        <taxon>Demospongiae</taxon>
        <taxon>Heteroscleromorpha</taxon>
        <taxon>Tetractinellida</taxon>
        <taxon>Astrophorina</taxon>
        <taxon>Geodiidae</taxon>
        <taxon>Geodia</taxon>
    </lineage>
</organism>
<reference evidence="1" key="1">
    <citation type="submission" date="2023-03" db="EMBL/GenBank/DDBJ databases">
        <authorList>
            <person name="Steffen K."/>
            <person name="Cardenas P."/>
        </authorList>
    </citation>
    <scope>NUCLEOTIDE SEQUENCE</scope>
</reference>
<sequence>MPLVYECQRQIHAMKRLIYSLHCVHYCSKSRAVGSLMWYEHAHNHFSKQYFQMWCPMKIASIEIGQTVFQL</sequence>
<proteinExistence type="predicted"/>
<dbReference type="AlphaFoldDB" id="A0AA35WZD1"/>
<protein>
    <submittedName>
        <fullName evidence="1">Uncharacterized protein</fullName>
    </submittedName>
</protein>